<reference evidence="3" key="1">
    <citation type="submission" date="2020-03" db="EMBL/GenBank/DDBJ databases">
        <title>Genome of Pelagibius litoralis DSM 21314T.</title>
        <authorList>
            <person name="Wang G."/>
        </authorList>
    </citation>
    <scope>NUCLEOTIDE SEQUENCE</scope>
    <source>
        <strain evidence="3">DSM 21314</strain>
    </source>
</reference>
<dbReference type="GO" id="GO:0010487">
    <property type="term" value="F:thermospermine synthase activity"/>
    <property type="evidence" value="ECO:0007669"/>
    <property type="project" value="TreeGrafter"/>
</dbReference>
<evidence type="ECO:0000256" key="2">
    <source>
        <dbReference type="SAM" id="Phobius"/>
    </source>
</evidence>
<keyword evidence="2" id="KW-0472">Membrane</keyword>
<dbReference type="Proteomes" id="UP000761264">
    <property type="component" value="Unassembled WGS sequence"/>
</dbReference>
<dbReference type="Gene3D" id="3.40.50.150">
    <property type="entry name" value="Vaccinia Virus protein VP39"/>
    <property type="match status" value="1"/>
</dbReference>
<keyword evidence="4" id="KW-1185">Reference proteome</keyword>
<feature type="transmembrane region" description="Helical" evidence="2">
    <location>
        <begin position="12"/>
        <end position="31"/>
    </location>
</feature>
<dbReference type="EMBL" id="JAAQPH010000005">
    <property type="protein sequence ID" value="NIA68529.1"/>
    <property type="molecule type" value="Genomic_DNA"/>
</dbReference>
<keyword evidence="1" id="KW-0620">Polyamine biosynthesis</keyword>
<proteinExistence type="predicted"/>
<dbReference type="NCBIfam" id="NF037959">
    <property type="entry name" value="MFS_SpdSyn"/>
    <property type="match status" value="1"/>
</dbReference>
<evidence type="ECO:0000313" key="4">
    <source>
        <dbReference type="Proteomes" id="UP000761264"/>
    </source>
</evidence>
<dbReference type="InterPro" id="IPR029063">
    <property type="entry name" value="SAM-dependent_MTases_sf"/>
</dbReference>
<keyword evidence="2" id="KW-0812">Transmembrane</keyword>
<accession>A0A967C4J7</accession>
<feature type="transmembrane region" description="Helical" evidence="2">
    <location>
        <begin position="176"/>
        <end position="195"/>
    </location>
</feature>
<evidence type="ECO:0000256" key="1">
    <source>
        <dbReference type="ARBA" id="ARBA00023115"/>
    </source>
</evidence>
<feature type="transmembrane region" description="Helical" evidence="2">
    <location>
        <begin position="152"/>
        <end position="169"/>
    </location>
</feature>
<comment type="caution">
    <text evidence="3">The sequence shown here is derived from an EMBL/GenBank/DDBJ whole genome shotgun (WGS) entry which is preliminary data.</text>
</comment>
<organism evidence="3 4">
    <name type="scientific">Pelagibius litoralis</name>
    <dbReference type="NCBI Taxonomy" id="374515"/>
    <lineage>
        <taxon>Bacteria</taxon>
        <taxon>Pseudomonadati</taxon>
        <taxon>Pseudomonadota</taxon>
        <taxon>Alphaproteobacteria</taxon>
        <taxon>Rhodospirillales</taxon>
        <taxon>Rhodovibrionaceae</taxon>
        <taxon>Pelagibius</taxon>
    </lineage>
</organism>
<feature type="transmembrane region" description="Helical" evidence="2">
    <location>
        <begin position="43"/>
        <end position="67"/>
    </location>
</feature>
<protein>
    <submittedName>
        <fullName evidence="3">Fused MFS/spermidine synthase</fullName>
    </submittedName>
</protein>
<dbReference type="SUPFAM" id="SSF103473">
    <property type="entry name" value="MFS general substrate transporter"/>
    <property type="match status" value="1"/>
</dbReference>
<feature type="transmembrane region" description="Helical" evidence="2">
    <location>
        <begin position="120"/>
        <end position="146"/>
    </location>
</feature>
<dbReference type="PANTHER" id="PTHR43317">
    <property type="entry name" value="THERMOSPERMINE SYNTHASE ACAULIS5"/>
    <property type="match status" value="1"/>
</dbReference>
<dbReference type="InterPro" id="IPR036259">
    <property type="entry name" value="MFS_trans_sf"/>
</dbReference>
<dbReference type="GO" id="GO:0006596">
    <property type="term" value="P:polyamine biosynthetic process"/>
    <property type="evidence" value="ECO:0007669"/>
    <property type="project" value="UniProtKB-KW"/>
</dbReference>
<sequence length="473" mass="50644">MMAPYLGMSLYTWTAIIAVVLAGFSAGHWFGGWVAERNTARAYLWLAATMTLGAASTTASLWLVRLLSGPVLSLPMDRVAQISALTFAVFFLPSFCAGVPSPVLSKVAIDQAPHRAGRTLGLMFALSALGAIAGTLLAGFLFISWIGTSGTILAIAAVYLTLAVLFFSLGAKALRAIAASLALLLAAISGIAGLARIASPCDVESDYYCIRVVDMTEDLGVEARLLVLDHLGHGINLRDQPSGLVSPYVEIIDLLARAYLGENSDASAYFIGGGAYTLPRAWASSGWTGEITVAEIDPAVTAAAASSLWVDTSAFRIVHDDARAALSRQPAESLDVIVGDAFKDIAVPAHLMTREFAQLVERRLSSDGIYLMNLVDRGDRLTALFSMVTTLQQVFPVVEVWVDREQAAVSGRITFVILAAQRPSSSDRLWSLSDPDRQYLRWPAHDLDAKVAAAEVPILSDDFTPVDRLLNLQ</sequence>
<evidence type="ECO:0000313" key="3">
    <source>
        <dbReference type="EMBL" id="NIA68529.1"/>
    </source>
</evidence>
<dbReference type="PANTHER" id="PTHR43317:SF1">
    <property type="entry name" value="THERMOSPERMINE SYNTHASE ACAULIS5"/>
    <property type="match status" value="1"/>
</dbReference>
<dbReference type="AlphaFoldDB" id="A0A967C4J7"/>
<keyword evidence="2" id="KW-1133">Transmembrane helix</keyword>
<feature type="transmembrane region" description="Helical" evidence="2">
    <location>
        <begin position="79"/>
        <end position="99"/>
    </location>
</feature>
<name>A0A967C4J7_9PROT</name>
<dbReference type="SUPFAM" id="SSF53335">
    <property type="entry name" value="S-adenosyl-L-methionine-dependent methyltransferases"/>
    <property type="match status" value="1"/>
</dbReference>
<gene>
    <name evidence="3" type="ORF">HBA54_07980</name>
</gene>